<feature type="transmembrane region" description="Helical" evidence="8">
    <location>
        <begin position="345"/>
        <end position="365"/>
    </location>
</feature>
<comment type="subcellular location">
    <subcellularLocation>
        <location evidence="1">Cell membrane</location>
        <topology evidence="1">Multi-pass membrane protein</topology>
    </subcellularLocation>
</comment>
<dbReference type="AlphaFoldDB" id="A0AAW9S0C3"/>
<dbReference type="PROSITE" id="PS51012">
    <property type="entry name" value="ABC_TM2"/>
    <property type="match status" value="1"/>
</dbReference>
<dbReference type="GO" id="GO:0140359">
    <property type="term" value="F:ABC-type transporter activity"/>
    <property type="evidence" value="ECO:0007669"/>
    <property type="project" value="InterPro"/>
</dbReference>
<evidence type="ECO:0000256" key="1">
    <source>
        <dbReference type="ARBA" id="ARBA00004651"/>
    </source>
</evidence>
<dbReference type="InterPro" id="IPR047817">
    <property type="entry name" value="ABC2_TM_bact-type"/>
</dbReference>
<evidence type="ECO:0000256" key="8">
    <source>
        <dbReference type="SAM" id="Phobius"/>
    </source>
</evidence>
<evidence type="ECO:0000256" key="2">
    <source>
        <dbReference type="ARBA" id="ARBA00007783"/>
    </source>
</evidence>
<feature type="transmembrane region" description="Helical" evidence="8">
    <location>
        <begin position="290"/>
        <end position="309"/>
    </location>
</feature>
<organism evidence="10 11">
    <name type="scientific">Rapidithrix thailandica</name>
    <dbReference type="NCBI Taxonomy" id="413964"/>
    <lineage>
        <taxon>Bacteria</taxon>
        <taxon>Pseudomonadati</taxon>
        <taxon>Bacteroidota</taxon>
        <taxon>Cytophagia</taxon>
        <taxon>Cytophagales</taxon>
        <taxon>Flammeovirgaceae</taxon>
        <taxon>Rapidithrix</taxon>
    </lineage>
</organism>
<dbReference type="GO" id="GO:0005886">
    <property type="term" value="C:plasma membrane"/>
    <property type="evidence" value="ECO:0007669"/>
    <property type="project" value="UniProtKB-SubCell"/>
</dbReference>
<feature type="transmembrane region" description="Helical" evidence="8">
    <location>
        <begin position="21"/>
        <end position="42"/>
    </location>
</feature>
<feature type="domain" description="ABC transmembrane type-2" evidence="9">
    <location>
        <begin position="145"/>
        <end position="370"/>
    </location>
</feature>
<evidence type="ECO:0000256" key="3">
    <source>
        <dbReference type="ARBA" id="ARBA00022448"/>
    </source>
</evidence>
<evidence type="ECO:0000256" key="4">
    <source>
        <dbReference type="ARBA" id="ARBA00022475"/>
    </source>
</evidence>
<keyword evidence="6 8" id="KW-1133">Transmembrane helix</keyword>
<evidence type="ECO:0000313" key="10">
    <source>
        <dbReference type="EMBL" id="MEN7549527.1"/>
    </source>
</evidence>
<dbReference type="PANTHER" id="PTHR30294:SF29">
    <property type="entry name" value="MULTIDRUG ABC TRANSPORTER PERMEASE YBHS-RELATED"/>
    <property type="match status" value="1"/>
</dbReference>
<protein>
    <submittedName>
        <fullName evidence="10">ABC transporter permease</fullName>
    </submittedName>
</protein>
<dbReference type="Pfam" id="PF12698">
    <property type="entry name" value="ABC2_membrane_3"/>
    <property type="match status" value="1"/>
</dbReference>
<dbReference type="PANTHER" id="PTHR30294">
    <property type="entry name" value="MEMBRANE COMPONENT OF ABC TRANSPORTER YHHJ-RELATED"/>
    <property type="match status" value="1"/>
</dbReference>
<keyword evidence="3" id="KW-0813">Transport</keyword>
<dbReference type="Proteomes" id="UP001403385">
    <property type="component" value="Unassembled WGS sequence"/>
</dbReference>
<evidence type="ECO:0000256" key="7">
    <source>
        <dbReference type="ARBA" id="ARBA00023136"/>
    </source>
</evidence>
<accession>A0AAW9S0C3</accession>
<feature type="transmembrane region" description="Helical" evidence="8">
    <location>
        <begin position="175"/>
        <end position="195"/>
    </location>
</feature>
<dbReference type="Gene3D" id="3.40.1710.10">
    <property type="entry name" value="abc type-2 transporter like domain"/>
    <property type="match status" value="1"/>
</dbReference>
<comment type="similarity">
    <text evidence="2">Belongs to the ABC-2 integral membrane protein family.</text>
</comment>
<sequence>MRTIFFLLEKEFKQIFRNKGMLPILFVMPFVQLLVLANAATFEIQNLRLWLVDQDHSSFSRRVSGKFEASPYFRTVGNSSHIPAGEEALLTEQADLVLVIPKGFEKELSQEHNSDVQVVINAIDGMKGGLANGYAQAVLADFRKELLQENPSGSLSAVKQFSVQYANWYNEEMDYLTFMVPGILVLLVTMIGAFLSSMNIVREKEIGTIEQLNVTPIKKYQFIIGKLLPFWIIGLAMLAVGLLLAKLIYQTPMIGSLWALFGFAAVYLLVVLGFGLLISTTTDTQQQAMFISWFFLVIFILLSGLFTAVENMPPWAQVVTYLNPVRYFIEVTRMIMLKGAGFEEIRFHFTVISGFAIVFNGWAIWQYRKTV</sequence>
<dbReference type="InterPro" id="IPR051449">
    <property type="entry name" value="ABC-2_transporter_component"/>
</dbReference>
<comment type="caution">
    <text evidence="10">The sequence shown here is derived from an EMBL/GenBank/DDBJ whole genome shotgun (WGS) entry which is preliminary data.</text>
</comment>
<name>A0AAW9S0C3_9BACT</name>
<evidence type="ECO:0000259" key="9">
    <source>
        <dbReference type="PROSITE" id="PS51012"/>
    </source>
</evidence>
<evidence type="ECO:0000313" key="11">
    <source>
        <dbReference type="Proteomes" id="UP001403385"/>
    </source>
</evidence>
<evidence type="ECO:0000256" key="5">
    <source>
        <dbReference type="ARBA" id="ARBA00022692"/>
    </source>
</evidence>
<reference evidence="10 11" key="1">
    <citation type="submission" date="2024-04" db="EMBL/GenBank/DDBJ databases">
        <title>Novel genus in family Flammeovirgaceae.</title>
        <authorList>
            <person name="Nguyen T.H."/>
            <person name="Vuong T.Q."/>
            <person name="Le H."/>
            <person name="Kim S.-G."/>
        </authorList>
    </citation>
    <scope>NUCLEOTIDE SEQUENCE [LARGE SCALE GENOMIC DNA]</scope>
    <source>
        <strain evidence="10 11">JCM 23209</strain>
    </source>
</reference>
<dbReference type="RefSeq" id="WP_346822306.1">
    <property type="nucleotide sequence ID" value="NZ_JBDKWZ010000009.1"/>
</dbReference>
<proteinExistence type="inferred from homology"/>
<keyword evidence="4" id="KW-1003">Cell membrane</keyword>
<keyword evidence="7 8" id="KW-0472">Membrane</keyword>
<feature type="transmembrane region" description="Helical" evidence="8">
    <location>
        <begin position="255"/>
        <end position="278"/>
    </location>
</feature>
<gene>
    <name evidence="10" type="ORF">AAG747_16510</name>
</gene>
<evidence type="ECO:0000256" key="6">
    <source>
        <dbReference type="ARBA" id="ARBA00022989"/>
    </source>
</evidence>
<keyword evidence="11" id="KW-1185">Reference proteome</keyword>
<dbReference type="EMBL" id="JBDKWZ010000009">
    <property type="protein sequence ID" value="MEN7549527.1"/>
    <property type="molecule type" value="Genomic_DNA"/>
</dbReference>
<keyword evidence="5 8" id="KW-0812">Transmembrane</keyword>
<feature type="transmembrane region" description="Helical" evidence="8">
    <location>
        <begin position="227"/>
        <end position="249"/>
    </location>
</feature>
<dbReference type="InterPro" id="IPR013525">
    <property type="entry name" value="ABC2_TM"/>
</dbReference>